<accession>A0ABN7XIN9</accession>
<organism evidence="1 2">
    <name type="scientific">Gigaspora margarita</name>
    <dbReference type="NCBI Taxonomy" id="4874"/>
    <lineage>
        <taxon>Eukaryota</taxon>
        <taxon>Fungi</taxon>
        <taxon>Fungi incertae sedis</taxon>
        <taxon>Mucoromycota</taxon>
        <taxon>Glomeromycotina</taxon>
        <taxon>Glomeromycetes</taxon>
        <taxon>Diversisporales</taxon>
        <taxon>Gigasporaceae</taxon>
        <taxon>Gigaspora</taxon>
    </lineage>
</organism>
<evidence type="ECO:0000313" key="2">
    <source>
        <dbReference type="Proteomes" id="UP000789901"/>
    </source>
</evidence>
<gene>
    <name evidence="1" type="ORF">GMARGA_LOCUS42855</name>
</gene>
<name>A0ABN7XIN9_GIGMA</name>
<comment type="caution">
    <text evidence="1">The sequence shown here is derived from an EMBL/GenBank/DDBJ whole genome shotgun (WGS) entry which is preliminary data.</text>
</comment>
<feature type="non-terminal residue" evidence="1">
    <location>
        <position position="1"/>
    </location>
</feature>
<sequence>YLDKHIGIKEHQKAMEKYTNCQPNLLDIISSFTIQAEVNKLDIIAKMRCIYLCAKKHLAIEVFPDLMELTNLQIQNKTELVYNKSPIMVSPPIFGPKRIISDIVSESLLNNQVSNYATYDNSKAGADFLHAIAIVIEEDILAEVQRSPS</sequence>
<dbReference type="Proteomes" id="UP000789901">
    <property type="component" value="Unassembled WGS sequence"/>
</dbReference>
<keyword evidence="2" id="KW-1185">Reference proteome</keyword>
<dbReference type="EMBL" id="CAJVQB010132420">
    <property type="protein sequence ID" value="CAG8854034.1"/>
    <property type="molecule type" value="Genomic_DNA"/>
</dbReference>
<reference evidence="1 2" key="1">
    <citation type="submission" date="2021-06" db="EMBL/GenBank/DDBJ databases">
        <authorList>
            <person name="Kallberg Y."/>
            <person name="Tangrot J."/>
            <person name="Rosling A."/>
        </authorList>
    </citation>
    <scope>NUCLEOTIDE SEQUENCE [LARGE SCALE GENOMIC DNA]</scope>
    <source>
        <strain evidence="1 2">120-4 pot B 10/14</strain>
    </source>
</reference>
<proteinExistence type="predicted"/>
<evidence type="ECO:0000313" key="1">
    <source>
        <dbReference type="EMBL" id="CAG8854034.1"/>
    </source>
</evidence>
<protein>
    <submittedName>
        <fullName evidence="1">30350_t:CDS:1</fullName>
    </submittedName>
</protein>